<name>A0A8J2J3V5_FUSEQ</name>
<proteinExistence type="predicted"/>
<reference evidence="2" key="1">
    <citation type="submission" date="2021-05" db="EMBL/GenBank/DDBJ databases">
        <authorList>
            <person name="Khan N."/>
        </authorList>
    </citation>
    <scope>NUCLEOTIDE SEQUENCE</scope>
</reference>
<sequence>MAAGSKDELLATGGFGEEEIEGIIGNTRAAAEQRELKALEILEREISLSKRQEQVISALERRNENRDDRSSLTELKELLQEQLSVAPLPESLEQALNINRGGQNTEKESPLKAISDKLQDTHNEIRPTTAKAKALAEFLNQSSPSQAPPASSISFDALTRTTAKTQTTTHTSIPSQESPVGYKEEGKAALATVMQAINEGDEGSAIEPQMPTSMAGCGSYELDQASSVSLGSTIYTPEQRDDAVDRFSQAMLKRLRHNAHYATAKDNSRQHILPRIGEALRVFTETVQVDESVKAHVKGVKIVRRLRREIARQFHDSVLNMGEEDTRRTPLELGDPEQMNYSEKVMNWTSTNDSSDQVPPAGQAGPTDWSDTGTQLAQSSIAMSECEDAAERSIEPETQIHESPRLYGGRIDPAHVMEHLADQPAFEQLITTVEHQLDQYHSDKMQLIRQRTCVALRRHFPNRKGEGALLRAVFNVDWELSDFLTNNYEAGIHQKLDKILAITGSIDCARLCSVGQYFKWCWPRRSSQLLQAIESAIKEANSRTWDSRFRSKFRFARSNAVIVGPTLKTIKVQGTEKFITSIAQQIAWLAAACHEKQDKLTYAYVAFSEAGNSVPTFDISVTLEAVDMESSCSCWNKIVGPAVLINGFSLPERNHNERGLEVSVRVMAAILGIPKAVTFRGGFVFKGRYHALVPVEKLGSSIQWHVVDTYPQRLEWEAIDRFCQTRLREQANIGVFLKGRSFLGWCPKVLESLATEGYNYRSVRYSKASAPSGWVQVDKLVLGFSQWGTVTAEVTLGKKDGYQCQRSDDYDMLLEDARNKQIILYDTTDRRATQTNAEDLILHVLLHQRSLGKPNGDSDRSKKQVEVLQFATPDRRVRTTRAAMINNAEKIFCHRKQFSSSEPKEILFKNEVKSMYATIDGLWAMDYASGKSDFLKMSLQSRSSSVHGWEYMDVVKSASRMSPKSVELQSTCGRWDKYARDIQAVVLFGANFGDILTPASPNSMCPGFTSVPRDQCYLAIRVNTLEHLFTLQGSWEDQRQLTNSGLILSGSHDLFKFCGLQYHIEGKQCCSQRLVRFITLGRKKHAPLPLEMDGAIIIGELKNRILCGLRHLRVDKKQFSLSQLMSRPLMCIAQGSYEAN</sequence>
<gene>
    <name evidence="2" type="ORF">FEQUK3_LOCUS8551</name>
</gene>
<feature type="region of interest" description="Disordered" evidence="1">
    <location>
        <begin position="349"/>
        <end position="373"/>
    </location>
</feature>
<evidence type="ECO:0000256" key="1">
    <source>
        <dbReference type="SAM" id="MobiDB-lite"/>
    </source>
</evidence>
<dbReference type="Proteomes" id="UP000693738">
    <property type="component" value="Unassembled WGS sequence"/>
</dbReference>
<organism evidence="2 3">
    <name type="scientific">Fusarium equiseti</name>
    <name type="common">Fusarium scirpi</name>
    <dbReference type="NCBI Taxonomy" id="61235"/>
    <lineage>
        <taxon>Eukaryota</taxon>
        <taxon>Fungi</taxon>
        <taxon>Dikarya</taxon>
        <taxon>Ascomycota</taxon>
        <taxon>Pezizomycotina</taxon>
        <taxon>Sordariomycetes</taxon>
        <taxon>Hypocreomycetidae</taxon>
        <taxon>Hypocreales</taxon>
        <taxon>Nectriaceae</taxon>
        <taxon>Fusarium</taxon>
        <taxon>Fusarium incarnatum-equiseti species complex</taxon>
    </lineage>
</organism>
<evidence type="ECO:0000313" key="3">
    <source>
        <dbReference type="Proteomes" id="UP000693738"/>
    </source>
</evidence>
<evidence type="ECO:0000313" key="2">
    <source>
        <dbReference type="EMBL" id="CAG7562789.1"/>
    </source>
</evidence>
<dbReference type="EMBL" id="CAJSTJ010000151">
    <property type="protein sequence ID" value="CAG7562789.1"/>
    <property type="molecule type" value="Genomic_DNA"/>
</dbReference>
<accession>A0A8J2J3V5</accession>
<comment type="caution">
    <text evidence="2">The sequence shown here is derived from an EMBL/GenBank/DDBJ whole genome shotgun (WGS) entry which is preliminary data.</text>
</comment>
<protein>
    <submittedName>
        <fullName evidence="2">Uncharacterized protein</fullName>
    </submittedName>
</protein>
<dbReference type="AlphaFoldDB" id="A0A8J2J3V5"/>